<evidence type="ECO:0000313" key="2">
    <source>
        <dbReference type="EMBL" id="GHC66265.1"/>
    </source>
</evidence>
<comment type="caution">
    <text evidence="2">The sequence shown here is derived from an EMBL/GenBank/DDBJ whole genome shotgun (WGS) entry which is preliminary data.</text>
</comment>
<reference evidence="2" key="1">
    <citation type="journal article" date="2014" name="Int. J. Syst. Evol. Microbiol.">
        <title>Complete genome sequence of Corynebacterium casei LMG S-19264T (=DSM 44701T), isolated from a smear-ripened cheese.</title>
        <authorList>
            <consortium name="US DOE Joint Genome Institute (JGI-PGF)"/>
            <person name="Walter F."/>
            <person name="Albersmeier A."/>
            <person name="Kalinowski J."/>
            <person name="Ruckert C."/>
        </authorList>
    </citation>
    <scope>NUCLEOTIDE SEQUENCE</scope>
    <source>
        <strain evidence="2">KCTC 23310</strain>
    </source>
</reference>
<organism evidence="2 3">
    <name type="scientific">Neogemmobacter tilapiae</name>
    <dbReference type="NCBI Taxonomy" id="875041"/>
    <lineage>
        <taxon>Bacteria</taxon>
        <taxon>Pseudomonadati</taxon>
        <taxon>Pseudomonadota</taxon>
        <taxon>Alphaproteobacteria</taxon>
        <taxon>Rhodobacterales</taxon>
        <taxon>Paracoccaceae</taxon>
        <taxon>Neogemmobacter</taxon>
    </lineage>
</organism>
<evidence type="ECO:0000313" key="3">
    <source>
        <dbReference type="Proteomes" id="UP000638981"/>
    </source>
</evidence>
<protein>
    <submittedName>
        <fullName evidence="2">Antitoxin</fullName>
    </submittedName>
</protein>
<dbReference type="InterPro" id="IPR036165">
    <property type="entry name" value="YefM-like_sf"/>
</dbReference>
<evidence type="ECO:0000256" key="1">
    <source>
        <dbReference type="ARBA" id="ARBA00009981"/>
    </source>
</evidence>
<sequence length="82" mass="8756">MTQAIHATFTASVTDLKRDPTGTVRAGEGAAVAILNRNAPVFYCVPAATYEAMLERLEDAELNALASARADMPEVPVHLDDL</sequence>
<dbReference type="AlphaFoldDB" id="A0A918TXI8"/>
<reference evidence="2" key="2">
    <citation type="submission" date="2020-09" db="EMBL/GenBank/DDBJ databases">
        <authorList>
            <person name="Sun Q."/>
            <person name="Kim S."/>
        </authorList>
    </citation>
    <scope>NUCLEOTIDE SEQUENCE</scope>
    <source>
        <strain evidence="2">KCTC 23310</strain>
    </source>
</reference>
<dbReference type="Proteomes" id="UP000638981">
    <property type="component" value="Unassembled WGS sequence"/>
</dbReference>
<proteinExistence type="inferred from homology"/>
<dbReference type="EMBL" id="BMYJ01000013">
    <property type="protein sequence ID" value="GHC66265.1"/>
    <property type="molecule type" value="Genomic_DNA"/>
</dbReference>
<gene>
    <name evidence="2" type="ORF">GCM10007315_33830</name>
</gene>
<dbReference type="RefSeq" id="WP_189413263.1">
    <property type="nucleotide sequence ID" value="NZ_BMYJ01000013.1"/>
</dbReference>
<dbReference type="SUPFAM" id="SSF143120">
    <property type="entry name" value="YefM-like"/>
    <property type="match status" value="1"/>
</dbReference>
<accession>A0A918TXI8</accession>
<comment type="similarity">
    <text evidence="1">Belongs to the phD/YefM antitoxin family.</text>
</comment>
<name>A0A918TXI8_9RHOB</name>
<keyword evidence="3" id="KW-1185">Reference proteome</keyword>